<organism evidence="3 4">
    <name type="scientific">Entamoeba invadens IP1</name>
    <dbReference type="NCBI Taxonomy" id="370355"/>
    <lineage>
        <taxon>Eukaryota</taxon>
        <taxon>Amoebozoa</taxon>
        <taxon>Evosea</taxon>
        <taxon>Archamoebae</taxon>
        <taxon>Mastigamoebida</taxon>
        <taxon>Entamoebidae</taxon>
        <taxon>Entamoeba</taxon>
    </lineage>
</organism>
<dbReference type="RefSeq" id="XP_004183620.1">
    <property type="nucleotide sequence ID" value="XM_004183572.1"/>
</dbReference>
<evidence type="ECO:0000259" key="2">
    <source>
        <dbReference type="PROSITE" id="PS50010"/>
    </source>
</evidence>
<dbReference type="Proteomes" id="UP000014680">
    <property type="component" value="Unassembled WGS sequence"/>
</dbReference>
<dbReference type="InterPro" id="IPR035899">
    <property type="entry name" value="DBL_dom_sf"/>
</dbReference>
<protein>
    <recommendedName>
        <fullName evidence="2">DH domain-containing protein</fullName>
    </recommendedName>
</protein>
<reference evidence="3 4" key="1">
    <citation type="submission" date="2012-10" db="EMBL/GenBank/DDBJ databases">
        <authorList>
            <person name="Zafar N."/>
            <person name="Inman J."/>
            <person name="Hall N."/>
            <person name="Lorenzi H."/>
            <person name="Caler E."/>
        </authorList>
    </citation>
    <scope>NUCLEOTIDE SEQUENCE [LARGE SCALE GENOMIC DNA]</scope>
    <source>
        <strain evidence="3 4">IP1</strain>
    </source>
</reference>
<dbReference type="GeneID" id="14883223"/>
<dbReference type="KEGG" id="eiv:EIN_065390"/>
<dbReference type="Gene3D" id="1.20.900.10">
    <property type="entry name" value="Dbl homology (DH) domain"/>
    <property type="match status" value="1"/>
</dbReference>
<feature type="compositionally biased region" description="Polar residues" evidence="1">
    <location>
        <begin position="17"/>
        <end position="29"/>
    </location>
</feature>
<gene>
    <name evidence="3" type="ORF">EIN_065390</name>
</gene>
<evidence type="ECO:0000313" key="3">
    <source>
        <dbReference type="EMBL" id="ELP84274.1"/>
    </source>
</evidence>
<feature type="compositionally biased region" description="Basic and acidic residues" evidence="1">
    <location>
        <begin position="76"/>
        <end position="87"/>
    </location>
</feature>
<evidence type="ECO:0000256" key="1">
    <source>
        <dbReference type="SAM" id="MobiDB-lite"/>
    </source>
</evidence>
<accession>A0A0A1TV93</accession>
<dbReference type="AlphaFoldDB" id="A0A0A1TV93"/>
<dbReference type="EMBL" id="KB207140">
    <property type="protein sequence ID" value="ELP84274.1"/>
    <property type="molecule type" value="Genomic_DNA"/>
</dbReference>
<feature type="domain" description="DH" evidence="2">
    <location>
        <begin position="261"/>
        <end position="460"/>
    </location>
</feature>
<evidence type="ECO:0000313" key="4">
    <source>
        <dbReference type="Proteomes" id="UP000014680"/>
    </source>
</evidence>
<proteinExistence type="predicted"/>
<dbReference type="PROSITE" id="PS50010">
    <property type="entry name" value="DH_2"/>
    <property type="match status" value="1"/>
</dbReference>
<dbReference type="Pfam" id="PF00621">
    <property type="entry name" value="RhoGEF"/>
    <property type="match status" value="1"/>
</dbReference>
<sequence length="610" mass="70056">MENQPTHLPPEKKLPSRPQSVSPTPQNYSVPKKNPPLCPSKKPTKLPLPRVPTEPLQQTKQEIYKKPIPPIPQRSSSKELHSDKEEPNLLALEPKYGRLSVGARTPLRPPPSPPLTKPPQPPQTQNNKNTNIDSNNVRSTPSIHINTNEERVQKILPRLSFVRTRKTSLTPRDLSTRDQTVKSCSEVCVEKFNPDERSRTDIEDRVPQILSPQFGEEVRREPFRYSKKYLNKLRDYFTDEDLEDKVAFVPKLGKTKIFGTPKVMRVAELMFTEFTFCAKLEIFQIFEEEIRREIPLLQHQDFILFNPLDNLVETITSLCDGLDPLYDTLLKSTPETEELVIFGVYQVYSNFLTDTSHKGTLEDVYSKFIAHYTTLSPFIDKLFEDTSKLKKLVNELLENCIDKNIKEFKDLFYCAMQRVCRFELITDSVIKEFKTSSQVLDEVQQAKTLFKETNKKINTYISQSKLFYTKKFECLTSVYGSNGSIRSASIVNSAFSKDNSLLDYFTGVKATVLGFNEVELFLFNEGILKQENGVFAFYPICTVLSGEMQEHGDPSKTELTDTDVVFYDVNKNKLQVINLGSKDLTDKFNSELKIAFEQFMEVVQNNTNKV</sequence>
<dbReference type="GO" id="GO:0005085">
    <property type="term" value="F:guanyl-nucleotide exchange factor activity"/>
    <property type="evidence" value="ECO:0007669"/>
    <property type="project" value="InterPro"/>
</dbReference>
<dbReference type="InterPro" id="IPR000219">
    <property type="entry name" value="DH_dom"/>
</dbReference>
<feature type="compositionally biased region" description="Pro residues" evidence="1">
    <location>
        <begin position="107"/>
        <end position="122"/>
    </location>
</feature>
<dbReference type="SUPFAM" id="SSF48065">
    <property type="entry name" value="DBL homology domain (DH-domain)"/>
    <property type="match status" value="1"/>
</dbReference>
<feature type="compositionally biased region" description="Polar residues" evidence="1">
    <location>
        <begin position="132"/>
        <end position="141"/>
    </location>
</feature>
<name>A0A0A1TV93_ENTIV</name>
<dbReference type="VEuPathDB" id="AmoebaDB:EIN_065390"/>
<feature type="region of interest" description="Disordered" evidence="1">
    <location>
        <begin position="1"/>
        <end position="141"/>
    </location>
</feature>
<keyword evidence="4" id="KW-1185">Reference proteome</keyword>